<evidence type="ECO:0000256" key="1">
    <source>
        <dbReference type="ARBA" id="ARBA00006962"/>
    </source>
</evidence>
<dbReference type="GO" id="GO:0016020">
    <property type="term" value="C:membrane"/>
    <property type="evidence" value="ECO:0007669"/>
    <property type="project" value="GOC"/>
</dbReference>
<evidence type="ECO:0000259" key="5">
    <source>
        <dbReference type="Pfam" id="PF06925"/>
    </source>
</evidence>
<evidence type="ECO:0000256" key="3">
    <source>
        <dbReference type="ARBA" id="ARBA00022679"/>
    </source>
</evidence>
<evidence type="ECO:0000256" key="2">
    <source>
        <dbReference type="ARBA" id="ARBA00022676"/>
    </source>
</evidence>
<dbReference type="Pfam" id="PF06925">
    <property type="entry name" value="MGDG_synth"/>
    <property type="match status" value="1"/>
</dbReference>
<dbReference type="InterPro" id="IPR050519">
    <property type="entry name" value="Glycosyltransf_28_UgtP"/>
</dbReference>
<protein>
    <submittedName>
        <fullName evidence="6">UDP-N-acetylglucosamine--N-acetylglucosamine transferase</fullName>
    </submittedName>
</protein>
<dbReference type="STRING" id="1428628.WN71_023990"/>
<feature type="domain" description="Diacylglycerol glucosyltransferase N-terminal" evidence="5">
    <location>
        <begin position="72"/>
        <end position="188"/>
    </location>
</feature>
<dbReference type="PANTHER" id="PTHR43025">
    <property type="entry name" value="MONOGALACTOSYLDIACYLGLYCEROL SYNTHASE"/>
    <property type="match status" value="1"/>
</dbReference>
<evidence type="ECO:0000313" key="7">
    <source>
        <dbReference type="Proteomes" id="UP000034196"/>
    </source>
</evidence>
<dbReference type="InterPro" id="IPR009695">
    <property type="entry name" value="Diacylglyc_glucosyltr_N"/>
</dbReference>
<dbReference type="Proteomes" id="UP000034196">
    <property type="component" value="Unassembled WGS sequence"/>
</dbReference>
<keyword evidence="3 6" id="KW-0808">Transferase</keyword>
<dbReference type="OrthoDB" id="9810950at2"/>
<name>A0A1J4NVU0_9ACTN</name>
<accession>A0A1J4NVU0</accession>
<evidence type="ECO:0000256" key="4">
    <source>
        <dbReference type="SAM" id="MobiDB-lite"/>
    </source>
</evidence>
<comment type="similarity">
    <text evidence="1">Belongs to the glycosyltransferase 28 family.</text>
</comment>
<feature type="region of interest" description="Disordered" evidence="4">
    <location>
        <begin position="1"/>
        <end position="23"/>
    </location>
</feature>
<dbReference type="RefSeq" id="WP_052743100.1">
    <property type="nucleotide sequence ID" value="NZ_LAVA02000058.1"/>
</dbReference>
<dbReference type="PANTHER" id="PTHR43025:SF3">
    <property type="entry name" value="MONOGALACTOSYLDIACYLGLYCEROL SYNTHASE 1, CHLOROPLASTIC"/>
    <property type="match status" value="1"/>
</dbReference>
<keyword evidence="2" id="KW-0328">Glycosyltransferase</keyword>
<dbReference type="Pfam" id="PF13692">
    <property type="entry name" value="Glyco_trans_1_4"/>
    <property type="match status" value="1"/>
</dbReference>
<dbReference type="GO" id="GO:0009247">
    <property type="term" value="P:glycolipid biosynthetic process"/>
    <property type="evidence" value="ECO:0007669"/>
    <property type="project" value="InterPro"/>
</dbReference>
<sequence>MPHRDDLVPESAPDPAAPPPQGARATRIAIISASVGAGHDGAAAGLAERLVEHGFVVDRHDFLDLLPAGAGRLLCGAYHHLLTWLPEGYQRLYAATDRAARPGLVWRVLFRAAERSTLRALAPDTGAVVSTYPGAGQVLGALRRRGRLKVPALTYLTDFSVHALWVAPGIDAHLAVHPVPAAQAHVRGAAAVTVVGPVTHARFAPPAAGQRAAARDRFALPHDTPLALLVAGSWGVGPVRRAAAEIRETGVAVPVVVCGRNRALAEQLRRDGVEHVFGWVDDMPGLMHACDVLVQNAGGLTSLEAFATGLPVASFRCIPGHGQTNAAALEEAGLAAWIRDPDKLAPVLGELLHGPRGRAQRAAGLDLHRLAPGPVLAVVSGVRSRTGPTAVPVPARMRGRRRIPLTAATVAATVSLGVAAPLAHAYNETPDRFTAVTHYLDGDGR</sequence>
<keyword evidence="7" id="KW-1185">Reference proteome</keyword>
<comment type="caution">
    <text evidence="6">The sequence shown here is derived from an EMBL/GenBank/DDBJ whole genome shotgun (WGS) entry which is preliminary data.</text>
</comment>
<organism evidence="6 7">
    <name type="scientific">Streptomyces mangrovisoli</name>
    <dbReference type="NCBI Taxonomy" id="1428628"/>
    <lineage>
        <taxon>Bacteria</taxon>
        <taxon>Bacillati</taxon>
        <taxon>Actinomycetota</taxon>
        <taxon>Actinomycetes</taxon>
        <taxon>Kitasatosporales</taxon>
        <taxon>Streptomycetaceae</taxon>
        <taxon>Streptomyces</taxon>
    </lineage>
</organism>
<dbReference type="Gene3D" id="3.40.50.2000">
    <property type="entry name" value="Glycogen Phosphorylase B"/>
    <property type="match status" value="1"/>
</dbReference>
<dbReference type="EMBL" id="LAVA02000058">
    <property type="protein sequence ID" value="OIJ65341.1"/>
    <property type="molecule type" value="Genomic_DNA"/>
</dbReference>
<dbReference type="GO" id="GO:0016758">
    <property type="term" value="F:hexosyltransferase activity"/>
    <property type="evidence" value="ECO:0007669"/>
    <property type="project" value="InterPro"/>
</dbReference>
<dbReference type="SUPFAM" id="SSF53756">
    <property type="entry name" value="UDP-Glycosyltransferase/glycogen phosphorylase"/>
    <property type="match status" value="1"/>
</dbReference>
<gene>
    <name evidence="6" type="ORF">WN71_023990</name>
</gene>
<reference evidence="6" key="1">
    <citation type="submission" date="2016-10" db="EMBL/GenBank/DDBJ databases">
        <title>Genome sequence of Streptomyces mangrovisoli MUSC 149.</title>
        <authorList>
            <person name="Lee L.-H."/>
            <person name="Ser H.-L."/>
        </authorList>
    </citation>
    <scope>NUCLEOTIDE SEQUENCE [LARGE SCALE GENOMIC DNA]</scope>
    <source>
        <strain evidence="6">MUSC 149</strain>
    </source>
</reference>
<proteinExistence type="inferred from homology"/>
<evidence type="ECO:0000313" key="6">
    <source>
        <dbReference type="EMBL" id="OIJ65341.1"/>
    </source>
</evidence>
<dbReference type="AlphaFoldDB" id="A0A1J4NVU0"/>